<name>A0A1U9QWA6_STRNV</name>
<keyword evidence="3" id="KW-1185">Reference proteome</keyword>
<dbReference type="EMBL" id="CP018047">
    <property type="protein sequence ID" value="AQU68538.1"/>
    <property type="molecule type" value="Genomic_DNA"/>
</dbReference>
<keyword evidence="1" id="KW-0812">Transmembrane</keyword>
<sequence length="63" mass="7148">MNEAAALPLVVLFGAITVLLVRSREVSWWIAGLIFLFGFYVGQTPAFFMISEFVNWVFTRFTG</sequence>
<gene>
    <name evidence="2" type="ORF">BBN63_22330</name>
</gene>
<proteinExistence type="predicted"/>
<organism evidence="2 3">
    <name type="scientific">Streptomyces niveus</name>
    <name type="common">Streptomyces spheroides</name>
    <dbReference type="NCBI Taxonomy" id="193462"/>
    <lineage>
        <taxon>Bacteria</taxon>
        <taxon>Bacillati</taxon>
        <taxon>Actinomycetota</taxon>
        <taxon>Actinomycetes</taxon>
        <taxon>Kitasatosporales</taxon>
        <taxon>Streptomycetaceae</taxon>
        <taxon>Streptomyces</taxon>
    </lineage>
</organism>
<reference evidence="2 3" key="1">
    <citation type="submission" date="2016-11" db="EMBL/GenBank/DDBJ databases">
        <title>Complete genome sequence of Streptomyces niveus SCSIO 3406.</title>
        <authorList>
            <person name="Zhu Q."/>
            <person name="Cheng W."/>
            <person name="Song Y."/>
            <person name="Li Q."/>
            <person name="Ju J."/>
        </authorList>
    </citation>
    <scope>NUCLEOTIDE SEQUENCE [LARGE SCALE GENOMIC DNA]</scope>
    <source>
        <strain evidence="2 3">SCSIO 3406</strain>
    </source>
</reference>
<keyword evidence="1" id="KW-1133">Transmembrane helix</keyword>
<feature type="transmembrane region" description="Helical" evidence="1">
    <location>
        <begin position="33"/>
        <end position="58"/>
    </location>
</feature>
<dbReference type="AlphaFoldDB" id="A0A1U9QWA6"/>
<dbReference type="KEGG" id="snw:BBN63_22330"/>
<dbReference type="Proteomes" id="UP000189677">
    <property type="component" value="Chromosome"/>
</dbReference>
<dbReference type="OrthoDB" id="4312233at2"/>
<evidence type="ECO:0000313" key="3">
    <source>
        <dbReference type="Proteomes" id="UP000189677"/>
    </source>
</evidence>
<keyword evidence="1" id="KW-0472">Membrane</keyword>
<accession>A0A1U9QWA6</accession>
<evidence type="ECO:0000256" key="1">
    <source>
        <dbReference type="SAM" id="Phobius"/>
    </source>
</evidence>
<protein>
    <submittedName>
        <fullName evidence="2">Uncharacterized protein</fullName>
    </submittedName>
</protein>
<evidence type="ECO:0000313" key="2">
    <source>
        <dbReference type="EMBL" id="AQU68538.1"/>
    </source>
</evidence>